<feature type="compositionally biased region" description="Low complexity" evidence="1">
    <location>
        <begin position="261"/>
        <end position="273"/>
    </location>
</feature>
<feature type="region of interest" description="Disordered" evidence="1">
    <location>
        <begin position="55"/>
        <end position="115"/>
    </location>
</feature>
<feature type="region of interest" description="Disordered" evidence="1">
    <location>
        <begin position="255"/>
        <end position="276"/>
    </location>
</feature>
<feature type="compositionally biased region" description="Low complexity" evidence="1">
    <location>
        <begin position="11"/>
        <end position="23"/>
    </location>
</feature>
<organism evidence="2 3">
    <name type="scientific">Filobasidium floriforme</name>
    <dbReference type="NCBI Taxonomy" id="5210"/>
    <lineage>
        <taxon>Eukaryota</taxon>
        <taxon>Fungi</taxon>
        <taxon>Dikarya</taxon>
        <taxon>Basidiomycota</taxon>
        <taxon>Agaricomycotina</taxon>
        <taxon>Tremellomycetes</taxon>
        <taxon>Filobasidiales</taxon>
        <taxon>Filobasidiaceae</taxon>
        <taxon>Filobasidium</taxon>
    </lineage>
</organism>
<dbReference type="PANTHER" id="PTHR15615:SF36">
    <property type="entry name" value="PHO85 CYCLIN-5"/>
    <property type="match status" value="1"/>
</dbReference>
<accession>A0A8K0JUV3</accession>
<feature type="compositionally biased region" description="Low complexity" evidence="1">
    <location>
        <begin position="532"/>
        <end position="548"/>
    </location>
</feature>
<proteinExistence type="predicted"/>
<dbReference type="Pfam" id="PF08613">
    <property type="entry name" value="Cyclin"/>
    <property type="match status" value="1"/>
</dbReference>
<evidence type="ECO:0000313" key="3">
    <source>
        <dbReference type="Proteomes" id="UP000812966"/>
    </source>
</evidence>
<evidence type="ECO:0000256" key="1">
    <source>
        <dbReference type="SAM" id="MobiDB-lite"/>
    </source>
</evidence>
<dbReference type="GO" id="GO:0000307">
    <property type="term" value="C:cyclin-dependent protein kinase holoenzyme complex"/>
    <property type="evidence" value="ECO:0007669"/>
    <property type="project" value="TreeGrafter"/>
</dbReference>
<feature type="compositionally biased region" description="Pro residues" evidence="1">
    <location>
        <begin position="1"/>
        <end position="10"/>
    </location>
</feature>
<dbReference type="AlphaFoldDB" id="A0A8K0JUV3"/>
<sequence length="640" mass="69622">MDQPNTPLPPASLSSFLPGSSYPYPTPHQIINPTSIPQTHLKHPHRLERLHSQTPLHYHQSSSLSLSSSQQAAQYKQYAQGRSKQSTGQGQDGTALRSVLGHKGPVGSNASLTGSRPARSYIRSWRREVGEAASGNVEEEIAVGNVPIAPLLQQRDSEFSTCEPNTHGRMAGEEEHTRDVQQDVPLNTFSRAVSKIAGREDERVDAVRQETIKQERTVEQNQTKQQSQEQKKALAEKMVDTVHDLICSTWPSACEFDSPRSGSDSESESMGEGLTDAAHNGLVPLRAFIREILRRSKSSCATLRCAEWYLLRVRNILSVAPETSSSASSSGESESSEPDLKRLPASSPLLCPRRAFLSALIVAHKFLHDRVYSNRAWAKVSGLDVTEIGKGELALACLLDWKLWVGREDQDSSSETSKQQDETTWFTAVGQQVPIPCKRLPEEQSVTASPAEVATQCSSTDSSPSHLAASTISTMDCAPRLGVPPAGSAFSSTAGSFAFVSPGQWPSRGRHTGRTRSVENLAMSHLSTRMPGLSLDGSSDTSGISPSSLPTEKDGEIHVMVNGEEQFSVQITSSPESFVDQPRPRWNPRKRGSPLEAEGQELDMAAFVQNNSELAHAAQTGKKRRVSISKSQTTQVCGVV</sequence>
<dbReference type="GO" id="GO:0016538">
    <property type="term" value="F:cyclin-dependent protein serine/threonine kinase regulator activity"/>
    <property type="evidence" value="ECO:0007669"/>
    <property type="project" value="TreeGrafter"/>
</dbReference>
<dbReference type="Proteomes" id="UP000812966">
    <property type="component" value="Unassembled WGS sequence"/>
</dbReference>
<dbReference type="PANTHER" id="PTHR15615">
    <property type="match status" value="1"/>
</dbReference>
<evidence type="ECO:0000313" key="2">
    <source>
        <dbReference type="EMBL" id="KAG7566915.1"/>
    </source>
</evidence>
<feature type="compositionally biased region" description="Low complexity" evidence="1">
    <location>
        <begin position="56"/>
        <end position="80"/>
    </location>
</feature>
<feature type="region of interest" description="Disordered" evidence="1">
    <location>
        <begin position="574"/>
        <end position="594"/>
    </location>
</feature>
<dbReference type="Gene3D" id="1.10.472.10">
    <property type="entry name" value="Cyclin-like"/>
    <property type="match status" value="1"/>
</dbReference>
<keyword evidence="3" id="KW-1185">Reference proteome</keyword>
<feature type="compositionally biased region" description="Polar residues" evidence="1">
    <location>
        <begin position="29"/>
        <end position="38"/>
    </location>
</feature>
<feature type="region of interest" description="Disordered" evidence="1">
    <location>
        <begin position="529"/>
        <end position="552"/>
    </location>
</feature>
<dbReference type="EMBL" id="JABELV010000018">
    <property type="protein sequence ID" value="KAG7566915.1"/>
    <property type="molecule type" value="Genomic_DNA"/>
</dbReference>
<name>A0A8K0JUV3_9TREE</name>
<reference evidence="2" key="1">
    <citation type="submission" date="2020-04" db="EMBL/GenBank/DDBJ databases">
        <title>Analysis of mating type loci in Filobasidium floriforme.</title>
        <authorList>
            <person name="Nowrousian M."/>
        </authorList>
    </citation>
    <scope>NUCLEOTIDE SEQUENCE</scope>
    <source>
        <strain evidence="2">CBS 6242</strain>
    </source>
</reference>
<dbReference type="CDD" id="cd20557">
    <property type="entry name" value="CYCLIN_ScPCL1-like"/>
    <property type="match status" value="1"/>
</dbReference>
<feature type="compositionally biased region" description="Basic and acidic residues" evidence="1">
    <location>
        <begin position="170"/>
        <end position="181"/>
    </location>
</feature>
<dbReference type="GO" id="GO:0019901">
    <property type="term" value="F:protein kinase binding"/>
    <property type="evidence" value="ECO:0007669"/>
    <property type="project" value="InterPro"/>
</dbReference>
<dbReference type="InterPro" id="IPR013922">
    <property type="entry name" value="Cyclin_PHO80-like"/>
</dbReference>
<protein>
    <submittedName>
        <fullName evidence="2">Uncharacterized protein</fullName>
    </submittedName>
</protein>
<gene>
    <name evidence="2" type="ORF">FFLO_01294</name>
</gene>
<feature type="region of interest" description="Disordered" evidence="1">
    <location>
        <begin position="1"/>
        <end position="41"/>
    </location>
</feature>
<feature type="region of interest" description="Disordered" evidence="1">
    <location>
        <begin position="159"/>
        <end position="182"/>
    </location>
</feature>
<dbReference type="GO" id="GO:0005634">
    <property type="term" value="C:nucleus"/>
    <property type="evidence" value="ECO:0007669"/>
    <property type="project" value="TreeGrafter"/>
</dbReference>
<comment type="caution">
    <text evidence="2">The sequence shown here is derived from an EMBL/GenBank/DDBJ whole genome shotgun (WGS) entry which is preliminary data.</text>
</comment>